<dbReference type="EMBL" id="CP026095">
    <property type="protein sequence ID" value="AZV43218.1"/>
    <property type="molecule type" value="Genomic_DNA"/>
</dbReference>
<dbReference type="AlphaFoldDB" id="A0A3Q9RMY6"/>
<gene>
    <name evidence="1" type="ORF">BAOM_2609</name>
</gene>
<dbReference type="Proteomes" id="UP000283095">
    <property type="component" value="Chromosome"/>
</dbReference>
<sequence>MLKYIDKLPHTKKEQVYQWIKRYVELFFSVGGRLINEMKETRFKEGFKCLHCS</sequence>
<evidence type="ECO:0000313" key="2">
    <source>
        <dbReference type="Proteomes" id="UP000283095"/>
    </source>
</evidence>
<protein>
    <submittedName>
        <fullName evidence="1">Insertion element protein</fullName>
    </submittedName>
</protein>
<proteinExistence type="predicted"/>
<accession>A0A3Q9RMY6</accession>
<name>A0A3Q9RMY6_9BACI</name>
<dbReference type="KEGG" id="pasa:BAOM_2609"/>
<evidence type="ECO:0000313" key="1">
    <source>
        <dbReference type="EMBL" id="AZV43218.1"/>
    </source>
</evidence>
<reference evidence="1 2" key="1">
    <citation type="submission" date="2018-01" db="EMBL/GenBank/DDBJ databases">
        <title>Bacillus asahii Genome sequencing and assembly.</title>
        <authorList>
            <person name="Jiang H."/>
            <person name="Feng Y."/>
            <person name="Zhao F."/>
            <person name="Lin X."/>
        </authorList>
    </citation>
    <scope>NUCLEOTIDE SEQUENCE [LARGE SCALE GENOMIC DNA]</scope>
    <source>
        <strain evidence="1 2">OM18</strain>
    </source>
</reference>
<organism evidence="1 2">
    <name type="scientific">Peribacillus asahii</name>
    <dbReference type="NCBI Taxonomy" id="228899"/>
    <lineage>
        <taxon>Bacteria</taxon>
        <taxon>Bacillati</taxon>
        <taxon>Bacillota</taxon>
        <taxon>Bacilli</taxon>
        <taxon>Bacillales</taxon>
        <taxon>Bacillaceae</taxon>
        <taxon>Peribacillus</taxon>
    </lineage>
</organism>